<comment type="subcellular location">
    <subcellularLocation>
        <location evidence="1">Cell membrane</location>
        <topology evidence="1">Multi-pass membrane protein</topology>
    </subcellularLocation>
    <subcellularLocation>
        <location evidence="6">Membrane</location>
        <topology evidence="6">Multi-pass membrane protein</topology>
    </subcellularLocation>
</comment>
<dbReference type="EMBL" id="CP017641">
    <property type="protein sequence ID" value="APZ95499.1"/>
    <property type="molecule type" value="Genomic_DNA"/>
</dbReference>
<feature type="transmembrane region" description="Helical" evidence="8">
    <location>
        <begin position="180"/>
        <end position="203"/>
    </location>
</feature>
<keyword evidence="3 8" id="KW-0812">Transmembrane</keyword>
<dbReference type="AlphaFoldDB" id="A0A1P8WN68"/>
<evidence type="ECO:0000313" key="10">
    <source>
        <dbReference type="EMBL" id="APZ95499.1"/>
    </source>
</evidence>
<dbReference type="PANTHER" id="PTHR30625">
    <property type="entry name" value="PROTEIN TOLQ"/>
    <property type="match status" value="1"/>
</dbReference>
<feature type="transmembrane region" description="Helical" evidence="8">
    <location>
        <begin position="223"/>
        <end position="247"/>
    </location>
</feature>
<dbReference type="STRING" id="1891926.Fuma_05157"/>
<reference evidence="10 11" key="1">
    <citation type="journal article" date="2016" name="Front. Microbiol.">
        <title>Fuerstia marisgermanicae gen. nov., sp. nov., an Unusual Member of the Phylum Planctomycetes from the German Wadden Sea.</title>
        <authorList>
            <person name="Kohn T."/>
            <person name="Heuer A."/>
            <person name="Jogler M."/>
            <person name="Vollmers J."/>
            <person name="Boedeker C."/>
            <person name="Bunk B."/>
            <person name="Rast P."/>
            <person name="Borchert D."/>
            <person name="Glockner I."/>
            <person name="Freese H.M."/>
            <person name="Klenk H.P."/>
            <person name="Overmann J."/>
            <person name="Kaster A.K."/>
            <person name="Rohde M."/>
            <person name="Wiegand S."/>
            <person name="Jogler C."/>
        </authorList>
    </citation>
    <scope>NUCLEOTIDE SEQUENCE [LARGE SCALE GENOMIC DNA]</scope>
    <source>
        <strain evidence="10 11">NH11</strain>
    </source>
</reference>
<keyword evidence="5 8" id="KW-0472">Membrane</keyword>
<evidence type="ECO:0000313" key="11">
    <source>
        <dbReference type="Proteomes" id="UP000187735"/>
    </source>
</evidence>
<organism evidence="10 11">
    <name type="scientific">Fuerstiella marisgermanici</name>
    <dbReference type="NCBI Taxonomy" id="1891926"/>
    <lineage>
        <taxon>Bacteria</taxon>
        <taxon>Pseudomonadati</taxon>
        <taxon>Planctomycetota</taxon>
        <taxon>Planctomycetia</taxon>
        <taxon>Planctomycetales</taxon>
        <taxon>Planctomycetaceae</taxon>
        <taxon>Fuerstiella</taxon>
    </lineage>
</organism>
<dbReference type="PANTHER" id="PTHR30625:SF11">
    <property type="entry name" value="MOTA_TOLQ_EXBB PROTON CHANNEL DOMAIN-CONTAINING PROTEIN"/>
    <property type="match status" value="1"/>
</dbReference>
<evidence type="ECO:0000256" key="8">
    <source>
        <dbReference type="SAM" id="Phobius"/>
    </source>
</evidence>
<dbReference type="InterPro" id="IPR050790">
    <property type="entry name" value="ExbB/TolQ_transport"/>
</dbReference>
<comment type="similarity">
    <text evidence="6">Belongs to the exbB/tolQ family.</text>
</comment>
<feature type="domain" description="MotA/TolQ/ExbB proton channel" evidence="9">
    <location>
        <begin position="139"/>
        <end position="259"/>
    </location>
</feature>
<keyword evidence="4 8" id="KW-1133">Transmembrane helix</keyword>
<evidence type="ECO:0000256" key="7">
    <source>
        <dbReference type="SAM" id="MobiDB-lite"/>
    </source>
</evidence>
<gene>
    <name evidence="10" type="primary">exbB_3</name>
    <name evidence="10" type="ORF">Fuma_05157</name>
</gene>
<dbReference type="Proteomes" id="UP000187735">
    <property type="component" value="Chromosome"/>
</dbReference>
<proteinExistence type="inferred from homology"/>
<evidence type="ECO:0000259" key="9">
    <source>
        <dbReference type="Pfam" id="PF01618"/>
    </source>
</evidence>
<evidence type="ECO:0000256" key="1">
    <source>
        <dbReference type="ARBA" id="ARBA00004651"/>
    </source>
</evidence>
<sequence precursor="true">MATPSYSRAPQAWPGVFTFARGSAACLLAMALMSTAVVGQEPASELDPVNAAGETAGLEATPSAIPSSPQEIVSAVGWPFAIVFAVASIVAVCCAVDRLVVLRHRRVIPKAFVDRFLQHLRSGRMDKPNAIAVCQQDGSPMADVFLHGVRKWGKPSVEIEQAVIDGGERQISQLKKRLRVLNGVATVSPLIGLLGTVIGMIQAFNRIAQSNAMGQAEQLAGGIAMALLTTAIGLFIAIPALTAYMYLAGKIDALVVEMDRLGQELVHLISGEALRERGQIKPRPAGDGATGGKKPVKPKQT</sequence>
<dbReference type="InterPro" id="IPR002898">
    <property type="entry name" value="MotA_ExbB_proton_chnl"/>
</dbReference>
<protein>
    <submittedName>
        <fullName evidence="10">Biopolymer transport protein ExbB</fullName>
    </submittedName>
</protein>
<dbReference type="Pfam" id="PF01618">
    <property type="entry name" value="MotA_ExbB"/>
    <property type="match status" value="1"/>
</dbReference>
<feature type="transmembrane region" description="Helical" evidence="8">
    <location>
        <begin position="12"/>
        <end position="38"/>
    </location>
</feature>
<dbReference type="RefSeq" id="WP_077026654.1">
    <property type="nucleotide sequence ID" value="NZ_CP017641.1"/>
</dbReference>
<keyword evidence="6" id="KW-0813">Transport</keyword>
<accession>A0A1P8WN68</accession>
<evidence type="ECO:0000256" key="2">
    <source>
        <dbReference type="ARBA" id="ARBA00022475"/>
    </source>
</evidence>
<dbReference type="KEGG" id="fmr:Fuma_05157"/>
<keyword evidence="2" id="KW-1003">Cell membrane</keyword>
<name>A0A1P8WN68_9PLAN</name>
<dbReference type="GO" id="GO:0005886">
    <property type="term" value="C:plasma membrane"/>
    <property type="evidence" value="ECO:0007669"/>
    <property type="project" value="UniProtKB-SubCell"/>
</dbReference>
<evidence type="ECO:0000256" key="3">
    <source>
        <dbReference type="ARBA" id="ARBA00022692"/>
    </source>
</evidence>
<evidence type="ECO:0000256" key="6">
    <source>
        <dbReference type="RuleBase" id="RU004057"/>
    </source>
</evidence>
<feature type="region of interest" description="Disordered" evidence="7">
    <location>
        <begin position="278"/>
        <end position="301"/>
    </location>
</feature>
<keyword evidence="6" id="KW-0653">Protein transport</keyword>
<dbReference type="GO" id="GO:0017038">
    <property type="term" value="P:protein import"/>
    <property type="evidence" value="ECO:0007669"/>
    <property type="project" value="TreeGrafter"/>
</dbReference>
<evidence type="ECO:0000256" key="4">
    <source>
        <dbReference type="ARBA" id="ARBA00022989"/>
    </source>
</evidence>
<feature type="transmembrane region" description="Helical" evidence="8">
    <location>
        <begin position="76"/>
        <end position="96"/>
    </location>
</feature>
<keyword evidence="11" id="KW-1185">Reference proteome</keyword>
<evidence type="ECO:0000256" key="5">
    <source>
        <dbReference type="ARBA" id="ARBA00023136"/>
    </source>
</evidence>